<organism evidence="2 3">
    <name type="scientific">Candidatus Yonathbacteria bacterium RIFCSPHIGHO2_02_FULL_44_14</name>
    <dbReference type="NCBI Taxonomy" id="1802724"/>
    <lineage>
        <taxon>Bacteria</taxon>
        <taxon>Candidatus Yonathiibacteriota</taxon>
    </lineage>
</organism>
<dbReference type="EMBL" id="MHUT01000006">
    <property type="protein sequence ID" value="OHA81572.1"/>
    <property type="molecule type" value="Genomic_DNA"/>
</dbReference>
<keyword evidence="1" id="KW-0472">Membrane</keyword>
<feature type="transmembrane region" description="Helical" evidence="1">
    <location>
        <begin position="69"/>
        <end position="90"/>
    </location>
</feature>
<evidence type="ECO:0000256" key="1">
    <source>
        <dbReference type="SAM" id="Phobius"/>
    </source>
</evidence>
<dbReference type="AlphaFoldDB" id="A0A1G2SA93"/>
<evidence type="ECO:0000313" key="3">
    <source>
        <dbReference type="Proteomes" id="UP000179118"/>
    </source>
</evidence>
<keyword evidence="1" id="KW-1133">Transmembrane helix</keyword>
<evidence type="ECO:0000313" key="2">
    <source>
        <dbReference type="EMBL" id="OHA81572.1"/>
    </source>
</evidence>
<comment type="caution">
    <text evidence="2">The sequence shown here is derived from an EMBL/GenBank/DDBJ whole genome shotgun (WGS) entry which is preliminary data.</text>
</comment>
<keyword evidence="1" id="KW-0812">Transmembrane</keyword>
<proteinExistence type="predicted"/>
<gene>
    <name evidence="2" type="ORF">A3D51_02245</name>
</gene>
<name>A0A1G2SA93_9BACT</name>
<accession>A0A1G2SA93</accession>
<protein>
    <recommendedName>
        <fullName evidence="4">Baseplate protein J-like domain-containing protein</fullName>
    </recommendedName>
</protein>
<dbReference type="Proteomes" id="UP000179118">
    <property type="component" value="Unassembled WGS sequence"/>
</dbReference>
<evidence type="ECO:0008006" key="4">
    <source>
        <dbReference type="Google" id="ProtNLM"/>
    </source>
</evidence>
<sequence>MNDIIRKQMKDVIVPQNDIVRRPSTVPEPYVASLPKEEWSRIEKNPFFEKPQNKGVGLERKKESSPHGILWALLFAFILAGGFTSANYYAKATVEIAPIVRSVAIDTDISALKEASGDELIFQFMSLSEEKVKEVPATIEKKIQKKASGKVTIFNKYNGEKQRLIKNTRLEDSKTHKIFRIDESVVVPGATMVGGKVTTPGSVEALVYADGAGPEYNIGTTNFTIPGFKGDPRYTRFSATSKPDFPIGGGFSGTIKVPSDEVVENAQSELEKELLEIAVIKVRAQIPSNATFFPGSMAVKFEEVPQDFTAVDTAKVSMRAMVSVFFFDTEKLTEKLAQAALTEYKNNSFMISNMSELKFSFIDPVEKVVLSDLSNIHFHISSTAEFVGQVDTQKIRTLLAGKNKKDFSKIIIDQSNISKANAVVRPMWKTVFPSDHAKITVKILGK</sequence>
<reference evidence="2 3" key="1">
    <citation type="journal article" date="2016" name="Nat. Commun.">
        <title>Thousands of microbial genomes shed light on interconnected biogeochemical processes in an aquifer system.</title>
        <authorList>
            <person name="Anantharaman K."/>
            <person name="Brown C.T."/>
            <person name="Hug L.A."/>
            <person name="Sharon I."/>
            <person name="Castelle C.J."/>
            <person name="Probst A.J."/>
            <person name="Thomas B.C."/>
            <person name="Singh A."/>
            <person name="Wilkins M.J."/>
            <person name="Karaoz U."/>
            <person name="Brodie E.L."/>
            <person name="Williams K.H."/>
            <person name="Hubbard S.S."/>
            <person name="Banfield J.F."/>
        </authorList>
    </citation>
    <scope>NUCLEOTIDE SEQUENCE [LARGE SCALE GENOMIC DNA]</scope>
</reference>